<organism evidence="2 3">
    <name type="scientific">Streptomyces phage SparkleGoddess</name>
    <dbReference type="NCBI Taxonomy" id="2283305"/>
    <lineage>
        <taxon>Viruses</taxon>
        <taxon>Duplodnaviria</taxon>
        <taxon>Heunggongvirae</taxon>
        <taxon>Uroviricota</taxon>
        <taxon>Caudoviricetes</taxon>
        <taxon>Stanwilliamsviridae</taxon>
        <taxon>Loccivirinae</taxon>
        <taxon>Gilsonvirus</taxon>
        <taxon>Gilsonvirus comrade</taxon>
    </lineage>
</organism>
<protein>
    <submittedName>
        <fullName evidence="2">RNA ligase</fullName>
    </submittedName>
</protein>
<proteinExistence type="predicted"/>
<dbReference type="Proteomes" id="UP000259914">
    <property type="component" value="Segment"/>
</dbReference>
<keyword evidence="2" id="KW-0436">Ligase</keyword>
<dbReference type="EMBL" id="MH590589">
    <property type="protein sequence ID" value="AXH68887.1"/>
    <property type="molecule type" value="Genomic_DNA"/>
</dbReference>
<dbReference type="SUPFAM" id="SSF56091">
    <property type="entry name" value="DNA ligase/mRNA capping enzyme, catalytic domain"/>
    <property type="match status" value="1"/>
</dbReference>
<dbReference type="Gene3D" id="3.30.1490.70">
    <property type="match status" value="1"/>
</dbReference>
<dbReference type="Pfam" id="PF09414">
    <property type="entry name" value="RNA_ligase"/>
    <property type="match status" value="1"/>
</dbReference>
<accession>A0A345MEA6</accession>
<name>A0A345MEA6_9CAUD</name>
<evidence type="ECO:0000313" key="2">
    <source>
        <dbReference type="EMBL" id="AXH68887.1"/>
    </source>
</evidence>
<reference evidence="2 3" key="1">
    <citation type="submission" date="2018-07" db="EMBL/GenBank/DDBJ databases">
        <authorList>
            <person name="Dixon J."/>
            <person name="Knudsen H.R."/>
            <person name="Rock W."/>
            <person name="Scott A.N."/>
            <person name="Walsdorf S.L."/>
            <person name="Layton S.R."/>
            <person name="Nayek S."/>
            <person name="Kim T."/>
            <person name="Hughes L.E."/>
            <person name="Garlena R.A."/>
            <person name="Russell D.A."/>
            <person name="Pope W.H."/>
            <person name="Jacobs-Sera D."/>
            <person name="Hatfull G.F."/>
        </authorList>
    </citation>
    <scope>NUCLEOTIDE SEQUENCE [LARGE SCALE GENOMIC DNA]</scope>
</reference>
<evidence type="ECO:0000259" key="1">
    <source>
        <dbReference type="Pfam" id="PF09414"/>
    </source>
</evidence>
<feature type="domain" description="RNA ligase" evidence="1">
    <location>
        <begin position="36"/>
        <end position="206"/>
    </location>
</feature>
<dbReference type="Gene3D" id="3.30.470.30">
    <property type="entry name" value="DNA ligase/mRNA capping enzyme"/>
    <property type="match status" value="1"/>
</dbReference>
<sequence>MREYSKTDNLYKRNPKKKSELLVGEYTRPEFALINSWWVTEKVDGTNVRLWFDKDENTNYGGRTDNAQFSPVQQEFMSNLVDSIKEDAVNLIHNHGLNELLIFGELYGPKILSGGNYSDSLDFRAFDMMVNDRVWLNPDSVNQNASDLGLKMVPNFGMMTTAQIFLMVAGGFKSTFAKNPEFDAEGVIAQPPVNLYDQRGERVKFKLKTKDLRHV</sequence>
<gene>
    <name evidence="2" type="primary">208</name>
    <name evidence="2" type="ORF">SEA_SPARKLEGODDESS_208</name>
</gene>
<evidence type="ECO:0000313" key="3">
    <source>
        <dbReference type="Proteomes" id="UP000259914"/>
    </source>
</evidence>
<dbReference type="GO" id="GO:0016874">
    <property type="term" value="F:ligase activity"/>
    <property type="evidence" value="ECO:0007669"/>
    <property type="project" value="UniProtKB-KW"/>
</dbReference>
<dbReference type="InterPro" id="IPR021122">
    <property type="entry name" value="RNA_ligase_dom_REL/Rnl2"/>
</dbReference>